<feature type="domain" description="Dinitrogenase iron-molybdenum cofactor biosynthesis" evidence="1">
    <location>
        <begin position="14"/>
        <end position="105"/>
    </location>
</feature>
<reference evidence="2 3" key="3">
    <citation type="submission" date="2021-02" db="EMBL/GenBank/DDBJ databases">
        <authorList>
            <person name="Merkel A.Y."/>
        </authorList>
    </citation>
    <scope>NUCLEOTIDE SEQUENCE [LARGE SCALE GENOMIC DNA]</scope>
    <source>
        <strain evidence="2 3">T05b</strain>
    </source>
</reference>
<accession>A0ABS2WUA5</accession>
<dbReference type="EMBL" id="JAFHKK010000028">
    <property type="protein sequence ID" value="MBN2965227.1"/>
    <property type="molecule type" value="Genomic_DNA"/>
</dbReference>
<proteinExistence type="predicted"/>
<evidence type="ECO:0000313" key="3">
    <source>
        <dbReference type="Proteomes" id="UP000703590"/>
    </source>
</evidence>
<dbReference type="Gene3D" id="3.30.420.130">
    <property type="entry name" value="Dinitrogenase iron-molybdenum cofactor biosynthesis domain"/>
    <property type="match status" value="1"/>
</dbReference>
<dbReference type="SUPFAM" id="SSF53146">
    <property type="entry name" value="Nitrogenase accessory factor-like"/>
    <property type="match status" value="1"/>
</dbReference>
<sequence>MKLLFTTQGENWASPMDPRFGRTQMALVYDETTNQLKVLSNSGKDDAQGAGLKMAANVLKANIDVIITGNGAGEKAIKVLENSSVKLFVGAGEMCVQEAYEAYKKGALAQQL</sequence>
<dbReference type="PANTHER" id="PTHR42983">
    <property type="entry name" value="DINITROGENASE IRON-MOLYBDENUM COFACTOR PROTEIN-RELATED"/>
    <property type="match status" value="1"/>
</dbReference>
<keyword evidence="3" id="KW-1185">Reference proteome</keyword>
<dbReference type="InterPro" id="IPR003731">
    <property type="entry name" value="Di-Nase_FeMo-co_biosynth"/>
</dbReference>
<gene>
    <name evidence="2" type="ORF">JWV37_10575</name>
</gene>
<name>A0ABS2WUA5_9BACT</name>
<comment type="caution">
    <text evidence="2">The sequence shown here is derived from an EMBL/GenBank/DDBJ whole genome shotgun (WGS) entry which is preliminary data.</text>
</comment>
<reference evidence="2 3" key="2">
    <citation type="submission" date="2021-02" db="EMBL/GenBank/DDBJ databases">
        <title>Sulfurospirillum tamanensis sp. nov.</title>
        <authorList>
            <person name="Frolova A."/>
            <person name="Merkel A."/>
            <person name="Slobodkin A."/>
        </authorList>
    </citation>
    <scope>NUCLEOTIDE SEQUENCE [LARGE SCALE GENOMIC DNA]</scope>
    <source>
        <strain evidence="2 3">T05b</strain>
    </source>
</reference>
<dbReference type="PANTHER" id="PTHR42983:SF1">
    <property type="entry name" value="IRON-MOLYBDENUM PROTEIN"/>
    <property type="match status" value="1"/>
</dbReference>
<reference evidence="3" key="1">
    <citation type="submission" date="2021-02" db="EMBL/GenBank/DDBJ databases">
        <title>Sulfurospirillum tamanensis sp. nov.</title>
        <authorList>
            <person name="Merkel A.Y."/>
        </authorList>
    </citation>
    <scope>NUCLEOTIDE SEQUENCE [LARGE SCALE GENOMIC DNA]</scope>
    <source>
        <strain evidence="3">T05b</strain>
    </source>
</reference>
<dbReference type="RefSeq" id="WP_205459774.1">
    <property type="nucleotide sequence ID" value="NZ_JAFHKK010000028.1"/>
</dbReference>
<dbReference type="InterPro" id="IPR036105">
    <property type="entry name" value="DiNase_FeMo-co_biosyn_sf"/>
</dbReference>
<protein>
    <submittedName>
        <fullName evidence="2">NifB/NifX family molybdenum-iron cluster-binding protein</fullName>
    </submittedName>
</protein>
<evidence type="ECO:0000259" key="1">
    <source>
        <dbReference type="Pfam" id="PF02579"/>
    </source>
</evidence>
<dbReference type="Proteomes" id="UP000703590">
    <property type="component" value="Unassembled WGS sequence"/>
</dbReference>
<dbReference type="Pfam" id="PF02579">
    <property type="entry name" value="Nitro_FeMo-Co"/>
    <property type="match status" value="1"/>
</dbReference>
<organism evidence="2 3">
    <name type="scientific">Sulfurospirillum tamanense</name>
    <dbReference type="NCBI Taxonomy" id="2813362"/>
    <lineage>
        <taxon>Bacteria</taxon>
        <taxon>Pseudomonadati</taxon>
        <taxon>Campylobacterota</taxon>
        <taxon>Epsilonproteobacteria</taxon>
        <taxon>Campylobacterales</taxon>
        <taxon>Sulfurospirillaceae</taxon>
        <taxon>Sulfurospirillum</taxon>
    </lineage>
</organism>
<evidence type="ECO:0000313" key="2">
    <source>
        <dbReference type="EMBL" id="MBN2965227.1"/>
    </source>
</evidence>